<sequence>MKYIRATSDMANDVQNVLHMAIKTIYPKYYPKEVEDFFCRHHNKEHILNGIASGNMGVLVDNDVIVGTGCFDGNHITGVYVLPAYQNQG</sequence>
<dbReference type="EMBL" id="UAVW01000021">
    <property type="protein sequence ID" value="SQB16754.1"/>
    <property type="molecule type" value="Genomic_DNA"/>
</dbReference>
<dbReference type="InterPro" id="IPR016181">
    <property type="entry name" value="Acyl_CoA_acyltransferase"/>
</dbReference>
<protein>
    <submittedName>
        <fullName evidence="1">GCN5-like N-acetyltransferase</fullName>
    </submittedName>
</protein>
<name>A0A2X2UJX9_9FIRM</name>
<reference evidence="1 2" key="1">
    <citation type="submission" date="2018-06" db="EMBL/GenBank/DDBJ databases">
        <authorList>
            <consortium name="Pathogen Informatics"/>
            <person name="Doyle S."/>
        </authorList>
    </citation>
    <scope>NUCLEOTIDE SEQUENCE [LARGE SCALE GENOMIC DNA]</scope>
    <source>
        <strain evidence="1 2">NCTC11224</strain>
    </source>
</reference>
<evidence type="ECO:0000313" key="1">
    <source>
        <dbReference type="EMBL" id="SQB16754.1"/>
    </source>
</evidence>
<keyword evidence="2" id="KW-1185">Reference proteome</keyword>
<dbReference type="Proteomes" id="UP000251853">
    <property type="component" value="Unassembled WGS sequence"/>
</dbReference>
<proteinExistence type="predicted"/>
<gene>
    <name evidence="1" type="ORF">NCTC11224_05816</name>
</gene>
<dbReference type="GO" id="GO:0016740">
    <property type="term" value="F:transferase activity"/>
    <property type="evidence" value="ECO:0007669"/>
    <property type="project" value="UniProtKB-KW"/>
</dbReference>
<dbReference type="CDD" id="cd04301">
    <property type="entry name" value="NAT_SF"/>
    <property type="match status" value="1"/>
</dbReference>
<dbReference type="AlphaFoldDB" id="A0A2X2UJX9"/>
<dbReference type="Gene3D" id="3.40.630.30">
    <property type="match status" value="1"/>
</dbReference>
<dbReference type="RefSeq" id="WP_225537688.1">
    <property type="nucleotide sequence ID" value="NZ_JADMWI010000009.1"/>
</dbReference>
<accession>A0A2X2UJX9</accession>
<organism evidence="1 2">
    <name type="scientific">Enterocloster clostridioformis</name>
    <dbReference type="NCBI Taxonomy" id="1531"/>
    <lineage>
        <taxon>Bacteria</taxon>
        <taxon>Bacillati</taxon>
        <taxon>Bacillota</taxon>
        <taxon>Clostridia</taxon>
        <taxon>Lachnospirales</taxon>
        <taxon>Lachnospiraceae</taxon>
        <taxon>Enterocloster</taxon>
    </lineage>
</organism>
<dbReference type="SUPFAM" id="SSF55729">
    <property type="entry name" value="Acyl-CoA N-acyltransferases (Nat)"/>
    <property type="match status" value="1"/>
</dbReference>
<evidence type="ECO:0000313" key="2">
    <source>
        <dbReference type="Proteomes" id="UP000251853"/>
    </source>
</evidence>
<keyword evidence="1" id="KW-0808">Transferase</keyword>